<accession>A0AAE3QS23</accession>
<dbReference type="InterPro" id="IPR013517">
    <property type="entry name" value="FG-GAP"/>
</dbReference>
<dbReference type="Gene3D" id="2.130.10.130">
    <property type="entry name" value="Integrin alpha, N-terminal"/>
    <property type="match status" value="4"/>
</dbReference>
<dbReference type="AlphaFoldDB" id="A0AAE3QS23"/>
<feature type="domain" description="ASPIC/UnbV" evidence="2">
    <location>
        <begin position="523"/>
        <end position="590"/>
    </location>
</feature>
<name>A0AAE3QS23_9BACT</name>
<protein>
    <submittedName>
        <fullName evidence="3">VCBS repeat-containing protein</fullName>
    </submittedName>
</protein>
<evidence type="ECO:0000256" key="1">
    <source>
        <dbReference type="ARBA" id="ARBA00022729"/>
    </source>
</evidence>
<evidence type="ECO:0000259" key="2">
    <source>
        <dbReference type="Pfam" id="PF07593"/>
    </source>
</evidence>
<dbReference type="RefSeq" id="WP_313984418.1">
    <property type="nucleotide sequence ID" value="NZ_JASJOS010000012.1"/>
</dbReference>
<dbReference type="Pfam" id="PF13517">
    <property type="entry name" value="FG-GAP_3"/>
    <property type="match status" value="7"/>
</dbReference>
<dbReference type="PANTHER" id="PTHR16026">
    <property type="entry name" value="CARTILAGE ACIDIC PROTEIN 1"/>
    <property type="match status" value="1"/>
</dbReference>
<dbReference type="Proteomes" id="UP001241110">
    <property type="component" value="Unassembled WGS sequence"/>
</dbReference>
<gene>
    <name evidence="3" type="ORF">QNI16_25555</name>
</gene>
<organism evidence="3 4">
    <name type="scientific">Xanthocytophaga flava</name>
    <dbReference type="NCBI Taxonomy" id="3048013"/>
    <lineage>
        <taxon>Bacteria</taxon>
        <taxon>Pseudomonadati</taxon>
        <taxon>Bacteroidota</taxon>
        <taxon>Cytophagia</taxon>
        <taxon>Cytophagales</taxon>
        <taxon>Rhodocytophagaceae</taxon>
        <taxon>Xanthocytophaga</taxon>
    </lineage>
</organism>
<dbReference type="InterPro" id="IPR027039">
    <property type="entry name" value="Crtac1"/>
</dbReference>
<dbReference type="InterPro" id="IPR011519">
    <property type="entry name" value="UnbV_ASPIC"/>
</dbReference>
<sequence length="1101" mass="124067">MIVSILYKRLHYFFLSCFILFYSCHQSDHSTLFTRLSENQTNINFRNLIQESEDMNIMRYSYFYNGGGVAIGDINNDGLQDIFFSGNMVKNRLYLNKGNLEFEDITQQSQVAEKQGWCTGATMADINVDGWLDIYVCRSADVDPEKRKNLLFINNHDNTFTEKAAEYGLADESYSTHASFFDYDKDGDLDVFVLNHSTREYAGFGKVLAQLKTQKNPAYGNKLYRNDNGHFTDVSEQAGIISNVLSFGLGLAVSDINMDGWPDIYISNDFNEQDYLYINNQNGTFSEKLKEQIGHTSLFSMGSDIADYNNDSYPDIMTLDMLPEDNKRQKMTSGAENYDKVQLLTDLGFHYQYMRNMLHLNNGNGTFSEIGQLAGVSNTDWSWAALFGDYDNDGYKDLFVTNGYVRDYTDMDFLKYSTDAQLKGEKLTINQIIEKMPSSEVENYIYHNNGDLTFTKKTDEWGLGGKNVSSGAAYADLDNDGDLDLIINNINEFASIYENNSTNLQQNTYLSVKLTGTKLNHTGIGAKIKIYTKGKCQYQEQMPVRGYESSVDQNVHFGIGQVSTIDSLIIIWPSDHTQKITQLQANQTITLKESDAQARYHYTTPTNKTYFTERKDIITYTHTENNFNDFKSQLLIPQMLSRSGPCIAKGDVNRDGLEDVYIAGTKGSSGKLFIQYPAGKFTAKLQRTFLQDSLSEDTDALFFDCDGDKDLDLYVVSGGNEFNENDPLLQDRLYINDGKGNYQKSLQSLPVEYESGSCVKAADYDRDGDIDLFVGSRLIPRKYPMSPQSFLLINDGQGHFSNQIQNISPTLQNAGMITDATWVDLNKDQAPDLIVCGEWMPIKVFIQQQNKLIDQSGQWISQPSSGFWNNIHATDFDKDGDLDFVAGNLGLNSQIKVSVNKPASIYYRDFDDNGTLDPILCYYIGDVSYPMASRDDMLEQLPALRKKFTNYATYSTAQITNFFTEDVLKTAQVHKAERAESVYIENTGSKLILKPLPIEAQYAPIYAILSEDVNQDSNPDLILAGNLSTTRVKFGKYDASYGLLLLGDGKGYFTSVPLSQVGLYLKGDIRCLQTLSPSTGKKILLAGVNNNAVVSYEFQIR</sequence>
<proteinExistence type="predicted"/>
<dbReference type="SUPFAM" id="SSF69318">
    <property type="entry name" value="Integrin alpha N-terminal domain"/>
    <property type="match status" value="2"/>
</dbReference>
<evidence type="ECO:0000313" key="4">
    <source>
        <dbReference type="Proteomes" id="UP001241110"/>
    </source>
</evidence>
<reference evidence="3" key="1">
    <citation type="submission" date="2023-05" db="EMBL/GenBank/DDBJ databases">
        <authorList>
            <person name="Zhang X."/>
        </authorList>
    </citation>
    <scope>NUCLEOTIDE SEQUENCE</scope>
    <source>
        <strain evidence="3">YF14B1</strain>
    </source>
</reference>
<keyword evidence="1" id="KW-0732">Signal</keyword>
<dbReference type="Pfam" id="PF07593">
    <property type="entry name" value="UnbV_ASPIC"/>
    <property type="match status" value="1"/>
</dbReference>
<dbReference type="EMBL" id="JASJOS010000012">
    <property type="protein sequence ID" value="MDJ1483891.1"/>
    <property type="molecule type" value="Genomic_DNA"/>
</dbReference>
<evidence type="ECO:0000313" key="3">
    <source>
        <dbReference type="EMBL" id="MDJ1483891.1"/>
    </source>
</evidence>
<dbReference type="PANTHER" id="PTHR16026:SF0">
    <property type="entry name" value="CARTILAGE ACIDIC PROTEIN 1"/>
    <property type="match status" value="1"/>
</dbReference>
<comment type="caution">
    <text evidence="3">The sequence shown here is derived from an EMBL/GenBank/DDBJ whole genome shotgun (WGS) entry which is preliminary data.</text>
</comment>
<dbReference type="InterPro" id="IPR028994">
    <property type="entry name" value="Integrin_alpha_N"/>
</dbReference>